<sequence>MKLLIFGASGMIGQALLREALTDSRIEKVTLVGRSAVGFTDAKLSEIITADLAQTDYMDSIAGCDLCCFCAGSSAAGVSEEAYAQVNYVMPVAIATRLSALYPSARFVYVSGAGTDSSERGKVMWARVKGRTENTLKKLPFTGVYLFRPGFIRPLPGVHSKTWWYELIYQVFNILYYATWPLLPMLIRVFTGQLVTSRILSRAMLATSQLLPGREVIDSNSIYTLGARGGLDEPTSHAARARELIIRISAATGVVTWLGLACMLLKMLCGSG</sequence>
<dbReference type="eggNOG" id="COG0702">
    <property type="taxonomic scope" value="Bacteria"/>
</dbReference>
<evidence type="ECO:0000313" key="2">
    <source>
        <dbReference type="EMBL" id="ACR12871.1"/>
    </source>
</evidence>
<organism evidence="2 3">
    <name type="scientific">Teredinibacter turnerae (strain ATCC 39867 / T7901)</name>
    <dbReference type="NCBI Taxonomy" id="377629"/>
    <lineage>
        <taxon>Bacteria</taxon>
        <taxon>Pseudomonadati</taxon>
        <taxon>Pseudomonadota</taxon>
        <taxon>Gammaproteobacteria</taxon>
        <taxon>Cellvibrionales</taxon>
        <taxon>Cellvibrionaceae</taxon>
        <taxon>Teredinibacter</taxon>
    </lineage>
</organism>
<dbReference type="HOGENOM" id="CLU_071330_5_2_6"/>
<dbReference type="AlphaFoldDB" id="C5BLZ0"/>
<dbReference type="Proteomes" id="UP000009080">
    <property type="component" value="Chromosome"/>
</dbReference>
<name>C5BLZ0_TERTT</name>
<dbReference type="KEGG" id="ttu:TERTU_2666"/>
<dbReference type="STRING" id="377629.TERTU_2666"/>
<accession>C5BLZ0</accession>
<gene>
    <name evidence="2" type="ordered locus">TERTU_2666</name>
</gene>
<dbReference type="InterPro" id="IPR016040">
    <property type="entry name" value="NAD(P)-bd_dom"/>
</dbReference>
<dbReference type="PANTHER" id="PTHR14097">
    <property type="entry name" value="OXIDOREDUCTASE HTATIP2"/>
    <property type="match status" value="1"/>
</dbReference>
<dbReference type="InterPro" id="IPR036291">
    <property type="entry name" value="NAD(P)-bd_dom_sf"/>
</dbReference>
<reference evidence="2 3" key="1">
    <citation type="journal article" date="2009" name="PLoS ONE">
        <title>The complete genome of Teredinibacter turnerae T7901: an intracellular endosymbiont of marine wood-boring bivalves (shipworms).</title>
        <authorList>
            <person name="Yang J.C."/>
            <person name="Madupu R."/>
            <person name="Durkin A.S."/>
            <person name="Ekborg N.A."/>
            <person name="Pedamallu C.S."/>
            <person name="Hostetler J.B."/>
            <person name="Radune D."/>
            <person name="Toms B.S."/>
            <person name="Henrissat B."/>
            <person name="Coutinho P.M."/>
            <person name="Schwarz S."/>
            <person name="Field L."/>
            <person name="Trindade-Silva A.E."/>
            <person name="Soares C.A.G."/>
            <person name="Elshahawi S."/>
            <person name="Hanora A."/>
            <person name="Schmidt E.W."/>
            <person name="Haygood M.G."/>
            <person name="Posfai J."/>
            <person name="Benner J."/>
            <person name="Madinger C."/>
            <person name="Nove J."/>
            <person name="Anton B."/>
            <person name="Chaudhary K."/>
            <person name="Foster J."/>
            <person name="Holman A."/>
            <person name="Kumar S."/>
            <person name="Lessard P.A."/>
            <person name="Luyten Y.A."/>
            <person name="Slatko B."/>
            <person name="Wood N."/>
            <person name="Wu B."/>
            <person name="Teplitski M."/>
            <person name="Mougous J.D."/>
            <person name="Ward N."/>
            <person name="Eisen J.A."/>
            <person name="Badger J.H."/>
            <person name="Distel D.L."/>
        </authorList>
    </citation>
    <scope>NUCLEOTIDE SEQUENCE [LARGE SCALE GENOMIC DNA]</scope>
    <source>
        <strain evidence="3">ATCC 39867 / T7901</strain>
    </source>
</reference>
<dbReference type="EMBL" id="CP001614">
    <property type="protein sequence ID" value="ACR12871.1"/>
    <property type="molecule type" value="Genomic_DNA"/>
</dbReference>
<dbReference type="SUPFAM" id="SSF51735">
    <property type="entry name" value="NAD(P)-binding Rossmann-fold domains"/>
    <property type="match status" value="1"/>
</dbReference>
<dbReference type="PANTHER" id="PTHR14097:SF8">
    <property type="entry name" value="NAD(P)-BINDING DOMAIN-CONTAINING PROTEIN"/>
    <property type="match status" value="1"/>
</dbReference>
<evidence type="ECO:0000259" key="1">
    <source>
        <dbReference type="Pfam" id="PF13460"/>
    </source>
</evidence>
<dbReference type="Gene3D" id="3.40.50.720">
    <property type="entry name" value="NAD(P)-binding Rossmann-like Domain"/>
    <property type="match status" value="1"/>
</dbReference>
<feature type="domain" description="NAD(P)-binding" evidence="1">
    <location>
        <begin position="7"/>
        <end position="125"/>
    </location>
</feature>
<evidence type="ECO:0000313" key="3">
    <source>
        <dbReference type="Proteomes" id="UP000009080"/>
    </source>
</evidence>
<keyword evidence="3" id="KW-1185">Reference proteome</keyword>
<dbReference type="RefSeq" id="WP_015818984.1">
    <property type="nucleotide sequence ID" value="NC_012997.1"/>
</dbReference>
<protein>
    <recommendedName>
        <fullName evidence="1">NAD(P)-binding domain-containing protein</fullName>
    </recommendedName>
</protein>
<proteinExistence type="predicted"/>
<dbReference type="Pfam" id="PF13460">
    <property type="entry name" value="NAD_binding_10"/>
    <property type="match status" value="1"/>
</dbReference>